<evidence type="ECO:0000313" key="4">
    <source>
        <dbReference type="Proteomes" id="UP001501725"/>
    </source>
</evidence>
<keyword evidence="2" id="KW-1133">Transmembrane helix</keyword>
<evidence type="ECO:0000256" key="1">
    <source>
        <dbReference type="SAM" id="MobiDB-lite"/>
    </source>
</evidence>
<gene>
    <name evidence="3" type="ORF">GCM10023184_45590</name>
</gene>
<feature type="region of interest" description="Disordered" evidence="1">
    <location>
        <begin position="31"/>
        <end position="74"/>
    </location>
</feature>
<dbReference type="RefSeq" id="WP_345258336.1">
    <property type="nucleotide sequence ID" value="NZ_BAABGY010000019.1"/>
</dbReference>
<feature type="transmembrane region" description="Helical" evidence="2">
    <location>
        <begin position="7"/>
        <end position="25"/>
    </location>
</feature>
<dbReference type="Proteomes" id="UP001501725">
    <property type="component" value="Unassembled WGS sequence"/>
</dbReference>
<evidence type="ECO:0000256" key="2">
    <source>
        <dbReference type="SAM" id="Phobius"/>
    </source>
</evidence>
<proteinExistence type="predicted"/>
<reference evidence="4" key="1">
    <citation type="journal article" date="2019" name="Int. J. Syst. Evol. Microbiol.">
        <title>The Global Catalogue of Microorganisms (GCM) 10K type strain sequencing project: providing services to taxonomists for standard genome sequencing and annotation.</title>
        <authorList>
            <consortium name="The Broad Institute Genomics Platform"/>
            <consortium name="The Broad Institute Genome Sequencing Center for Infectious Disease"/>
            <person name="Wu L."/>
            <person name="Ma J."/>
        </authorList>
    </citation>
    <scope>NUCLEOTIDE SEQUENCE [LARGE SCALE GENOMIC DNA]</scope>
    <source>
        <strain evidence="4">JCM 17919</strain>
    </source>
</reference>
<name>A0ABP8HTZ9_9BACT</name>
<keyword evidence="2" id="KW-0472">Membrane</keyword>
<evidence type="ECO:0000313" key="3">
    <source>
        <dbReference type="EMBL" id="GAA4344366.1"/>
    </source>
</evidence>
<dbReference type="EMBL" id="BAABGY010000019">
    <property type="protein sequence ID" value="GAA4344366.1"/>
    <property type="molecule type" value="Genomic_DNA"/>
</dbReference>
<protein>
    <submittedName>
        <fullName evidence="3">Uncharacterized protein</fullName>
    </submittedName>
</protein>
<sequence length="210" mass="22435">MTIKNTNLLWAGGMALAAAAAWYFIRDKKHPPEPSGTTPGSAPVATIPATLSPGGAKEASTPPASTGLSAGDAERKERLENAALTILSHWERQNREDVLVQFKALVAGGHMPLQDVQVLHDHLQNLLIVQSNSGVGEVTLLSAQQDSTTKAVNEMLLKYKLRKLSLNDLKNNPHLTTGPVIALATAVPSSGVPTVNEIRRRAEFAANIRN</sequence>
<keyword evidence="2" id="KW-0812">Transmembrane</keyword>
<keyword evidence="4" id="KW-1185">Reference proteome</keyword>
<accession>A0ABP8HTZ9</accession>
<organism evidence="3 4">
    <name type="scientific">Flaviaesturariibacter amylovorans</name>
    <dbReference type="NCBI Taxonomy" id="1084520"/>
    <lineage>
        <taxon>Bacteria</taxon>
        <taxon>Pseudomonadati</taxon>
        <taxon>Bacteroidota</taxon>
        <taxon>Chitinophagia</taxon>
        <taxon>Chitinophagales</taxon>
        <taxon>Chitinophagaceae</taxon>
        <taxon>Flaviaestuariibacter</taxon>
    </lineage>
</organism>
<comment type="caution">
    <text evidence="3">The sequence shown here is derived from an EMBL/GenBank/DDBJ whole genome shotgun (WGS) entry which is preliminary data.</text>
</comment>